<protein>
    <recommendedName>
        <fullName evidence="3">Polyketide cyclase</fullName>
    </recommendedName>
</protein>
<dbReference type="KEGG" id="mbd:MEBOL_000153"/>
<keyword evidence="2" id="KW-1185">Reference proteome</keyword>
<dbReference type="InterPro" id="IPR023393">
    <property type="entry name" value="START-like_dom_sf"/>
</dbReference>
<gene>
    <name evidence="1" type="ORF">MEBOL_000153</name>
</gene>
<dbReference type="Gene3D" id="3.30.530.20">
    <property type="match status" value="1"/>
</dbReference>
<sequence>MTSVRHIAAPTARVFSTVADITNFSKAVPHIVRVDFLSEQRVGVGTRFRETRLMNGREAATVLEVTEYIEGERIRLVSDSQGTVWDSVFTVVPREGGSELTLVMEARPHKLLAKLTTPLLKGFIAKALEKDMDAVKAWCEARHA</sequence>
<dbReference type="Pfam" id="PF10604">
    <property type="entry name" value="Polyketide_cyc2"/>
    <property type="match status" value="1"/>
</dbReference>
<evidence type="ECO:0008006" key="3">
    <source>
        <dbReference type="Google" id="ProtNLM"/>
    </source>
</evidence>
<dbReference type="AlphaFoldDB" id="A0A286NUR2"/>
<organism evidence="1 2">
    <name type="scientific">Melittangium boletus DSM 14713</name>
    <dbReference type="NCBI Taxonomy" id="1294270"/>
    <lineage>
        <taxon>Bacteria</taxon>
        <taxon>Pseudomonadati</taxon>
        <taxon>Myxococcota</taxon>
        <taxon>Myxococcia</taxon>
        <taxon>Myxococcales</taxon>
        <taxon>Cystobacterineae</taxon>
        <taxon>Archangiaceae</taxon>
        <taxon>Melittangium</taxon>
    </lineage>
</organism>
<evidence type="ECO:0000313" key="2">
    <source>
        <dbReference type="Proteomes" id="UP000217289"/>
    </source>
</evidence>
<dbReference type="Proteomes" id="UP000217289">
    <property type="component" value="Chromosome"/>
</dbReference>
<name>A0A286NUR2_9BACT</name>
<dbReference type="SUPFAM" id="SSF55961">
    <property type="entry name" value="Bet v1-like"/>
    <property type="match status" value="1"/>
</dbReference>
<accession>A0A286NUR2</accession>
<evidence type="ECO:0000313" key="1">
    <source>
        <dbReference type="EMBL" id="ATB26719.1"/>
    </source>
</evidence>
<dbReference type="EMBL" id="CP022163">
    <property type="protein sequence ID" value="ATB26719.1"/>
    <property type="molecule type" value="Genomic_DNA"/>
</dbReference>
<proteinExistence type="predicted"/>
<dbReference type="InterPro" id="IPR019587">
    <property type="entry name" value="Polyketide_cyclase/dehydratase"/>
</dbReference>
<reference evidence="1 2" key="1">
    <citation type="submission" date="2017-06" db="EMBL/GenBank/DDBJ databases">
        <authorList>
            <person name="Kim H.J."/>
            <person name="Triplett B.A."/>
        </authorList>
    </citation>
    <scope>NUCLEOTIDE SEQUENCE [LARGE SCALE GENOMIC DNA]</scope>
    <source>
        <strain evidence="1 2">DSM 14713</strain>
    </source>
</reference>